<evidence type="ECO:0000259" key="1">
    <source>
        <dbReference type="PROSITE" id="PS50053"/>
    </source>
</evidence>
<dbReference type="EnsemblProtists" id="EKX35567">
    <property type="protein sequence ID" value="EKX35567"/>
    <property type="gene ID" value="GUITHDRAFT_47044"/>
</dbReference>
<dbReference type="KEGG" id="gtt:GUITHDRAFT_47044"/>
<dbReference type="PaxDb" id="55529-EKX35567"/>
<dbReference type="PANTHER" id="PTHR10666">
    <property type="entry name" value="UBIQUITIN"/>
    <property type="match status" value="1"/>
</dbReference>
<dbReference type="SUPFAM" id="SSF54236">
    <property type="entry name" value="Ubiquitin-like"/>
    <property type="match status" value="2"/>
</dbReference>
<dbReference type="Proteomes" id="UP000011087">
    <property type="component" value="Unassembled WGS sequence"/>
</dbReference>
<feature type="domain" description="Ubiquitin-like" evidence="1">
    <location>
        <begin position="1"/>
        <end position="67"/>
    </location>
</feature>
<evidence type="ECO:0000313" key="4">
    <source>
        <dbReference type="Proteomes" id="UP000011087"/>
    </source>
</evidence>
<sequence length="152" mass="16761">MKLYVQTITGKTFAVDLDGSDTIETLREKVAEQSNIATAQQKLMYQGIVLADGRTLKDYYIQPSSTILTGDDNMIGAMQGGDTLTFYVKTSKGDKIKFKLPSSTTVYDLKEKLAKSIDIPSIEQSLSYNGAPLANENTLAYYQILPESVVKM</sequence>
<protein>
    <recommendedName>
        <fullName evidence="1">Ubiquitin-like domain-containing protein</fullName>
    </recommendedName>
</protein>
<proteinExistence type="predicted"/>
<dbReference type="Pfam" id="PF00240">
    <property type="entry name" value="ubiquitin"/>
    <property type="match status" value="2"/>
</dbReference>
<dbReference type="GeneID" id="17292309"/>
<dbReference type="STRING" id="905079.L1IHJ0"/>
<feature type="non-terminal residue" evidence="2">
    <location>
        <position position="1"/>
    </location>
</feature>
<dbReference type="RefSeq" id="XP_005822547.1">
    <property type="nucleotide sequence ID" value="XM_005822490.1"/>
</dbReference>
<dbReference type="Gene3D" id="3.10.20.90">
    <property type="entry name" value="Phosphatidylinositol 3-kinase Catalytic Subunit, Chain A, domain 1"/>
    <property type="match status" value="2"/>
</dbReference>
<evidence type="ECO:0000313" key="2">
    <source>
        <dbReference type="EMBL" id="EKX35567.1"/>
    </source>
</evidence>
<dbReference type="PROSITE" id="PS50053">
    <property type="entry name" value="UBIQUITIN_2"/>
    <property type="match status" value="2"/>
</dbReference>
<feature type="domain" description="Ubiquitin-like" evidence="1">
    <location>
        <begin position="84"/>
        <end position="152"/>
    </location>
</feature>
<evidence type="ECO:0000313" key="3">
    <source>
        <dbReference type="EnsemblProtists" id="EKX35567"/>
    </source>
</evidence>
<dbReference type="PRINTS" id="PR00348">
    <property type="entry name" value="UBIQUITIN"/>
</dbReference>
<accession>L1IHJ0</accession>
<gene>
    <name evidence="2" type="ORF">GUITHDRAFT_47044</name>
</gene>
<dbReference type="HOGENOM" id="CLU_010412_6_1_1"/>
<dbReference type="CDD" id="cd17039">
    <property type="entry name" value="Ubl_ubiquitin_like"/>
    <property type="match status" value="1"/>
</dbReference>
<name>L1IHJ0_GUITC</name>
<dbReference type="InterPro" id="IPR029071">
    <property type="entry name" value="Ubiquitin-like_domsf"/>
</dbReference>
<dbReference type="OrthoDB" id="428577at2759"/>
<reference evidence="2 4" key="1">
    <citation type="journal article" date="2012" name="Nature">
        <title>Algal genomes reveal evolutionary mosaicism and the fate of nucleomorphs.</title>
        <authorList>
            <consortium name="DOE Joint Genome Institute"/>
            <person name="Curtis B.A."/>
            <person name="Tanifuji G."/>
            <person name="Burki F."/>
            <person name="Gruber A."/>
            <person name="Irimia M."/>
            <person name="Maruyama S."/>
            <person name="Arias M.C."/>
            <person name="Ball S.G."/>
            <person name="Gile G.H."/>
            <person name="Hirakawa Y."/>
            <person name="Hopkins J.F."/>
            <person name="Kuo A."/>
            <person name="Rensing S.A."/>
            <person name="Schmutz J."/>
            <person name="Symeonidi A."/>
            <person name="Elias M."/>
            <person name="Eveleigh R.J."/>
            <person name="Herman E.K."/>
            <person name="Klute M.J."/>
            <person name="Nakayama T."/>
            <person name="Obornik M."/>
            <person name="Reyes-Prieto A."/>
            <person name="Armbrust E.V."/>
            <person name="Aves S.J."/>
            <person name="Beiko R.G."/>
            <person name="Coutinho P."/>
            <person name="Dacks J.B."/>
            <person name="Durnford D.G."/>
            <person name="Fast N.M."/>
            <person name="Green B.R."/>
            <person name="Grisdale C.J."/>
            <person name="Hempel F."/>
            <person name="Henrissat B."/>
            <person name="Hoppner M.P."/>
            <person name="Ishida K."/>
            <person name="Kim E."/>
            <person name="Koreny L."/>
            <person name="Kroth P.G."/>
            <person name="Liu Y."/>
            <person name="Malik S.B."/>
            <person name="Maier U.G."/>
            <person name="McRose D."/>
            <person name="Mock T."/>
            <person name="Neilson J.A."/>
            <person name="Onodera N.T."/>
            <person name="Poole A.M."/>
            <person name="Pritham E.J."/>
            <person name="Richards T.A."/>
            <person name="Rocap G."/>
            <person name="Roy S.W."/>
            <person name="Sarai C."/>
            <person name="Schaack S."/>
            <person name="Shirato S."/>
            <person name="Slamovits C.H."/>
            <person name="Spencer D.F."/>
            <person name="Suzuki S."/>
            <person name="Worden A.Z."/>
            <person name="Zauner S."/>
            <person name="Barry K."/>
            <person name="Bell C."/>
            <person name="Bharti A.K."/>
            <person name="Crow J.A."/>
            <person name="Grimwood J."/>
            <person name="Kramer R."/>
            <person name="Lindquist E."/>
            <person name="Lucas S."/>
            <person name="Salamov A."/>
            <person name="McFadden G.I."/>
            <person name="Lane C.E."/>
            <person name="Keeling P.J."/>
            <person name="Gray M.W."/>
            <person name="Grigoriev I.V."/>
            <person name="Archibald J.M."/>
        </authorList>
    </citation>
    <scope>NUCLEOTIDE SEQUENCE</scope>
    <source>
        <strain evidence="2 4">CCMP2712</strain>
    </source>
</reference>
<dbReference type="eggNOG" id="KOG0001">
    <property type="taxonomic scope" value="Eukaryota"/>
</dbReference>
<dbReference type="AlphaFoldDB" id="L1IHJ0"/>
<reference evidence="3" key="3">
    <citation type="submission" date="2016-03" db="UniProtKB">
        <authorList>
            <consortium name="EnsemblProtists"/>
        </authorList>
    </citation>
    <scope>IDENTIFICATION</scope>
</reference>
<dbReference type="InterPro" id="IPR019956">
    <property type="entry name" value="Ubiquitin_dom"/>
</dbReference>
<dbReference type="EMBL" id="JH993088">
    <property type="protein sequence ID" value="EKX35567.1"/>
    <property type="molecule type" value="Genomic_DNA"/>
</dbReference>
<reference evidence="4" key="2">
    <citation type="submission" date="2012-11" db="EMBL/GenBank/DDBJ databases">
        <authorList>
            <person name="Kuo A."/>
            <person name="Curtis B.A."/>
            <person name="Tanifuji G."/>
            <person name="Burki F."/>
            <person name="Gruber A."/>
            <person name="Irimia M."/>
            <person name="Maruyama S."/>
            <person name="Arias M.C."/>
            <person name="Ball S.G."/>
            <person name="Gile G.H."/>
            <person name="Hirakawa Y."/>
            <person name="Hopkins J.F."/>
            <person name="Rensing S.A."/>
            <person name="Schmutz J."/>
            <person name="Symeonidi A."/>
            <person name="Elias M."/>
            <person name="Eveleigh R.J."/>
            <person name="Herman E.K."/>
            <person name="Klute M.J."/>
            <person name="Nakayama T."/>
            <person name="Obornik M."/>
            <person name="Reyes-Prieto A."/>
            <person name="Armbrust E.V."/>
            <person name="Aves S.J."/>
            <person name="Beiko R.G."/>
            <person name="Coutinho P."/>
            <person name="Dacks J.B."/>
            <person name="Durnford D.G."/>
            <person name="Fast N.M."/>
            <person name="Green B.R."/>
            <person name="Grisdale C."/>
            <person name="Hempe F."/>
            <person name="Henrissat B."/>
            <person name="Hoppner M.P."/>
            <person name="Ishida K.-I."/>
            <person name="Kim E."/>
            <person name="Koreny L."/>
            <person name="Kroth P.G."/>
            <person name="Liu Y."/>
            <person name="Malik S.-B."/>
            <person name="Maier U.G."/>
            <person name="McRose D."/>
            <person name="Mock T."/>
            <person name="Neilson J.A."/>
            <person name="Onodera N.T."/>
            <person name="Poole A.M."/>
            <person name="Pritham E.J."/>
            <person name="Richards T.A."/>
            <person name="Rocap G."/>
            <person name="Roy S.W."/>
            <person name="Sarai C."/>
            <person name="Schaack S."/>
            <person name="Shirato S."/>
            <person name="Slamovits C.H."/>
            <person name="Spencer D.F."/>
            <person name="Suzuki S."/>
            <person name="Worden A.Z."/>
            <person name="Zauner S."/>
            <person name="Barry K."/>
            <person name="Bell C."/>
            <person name="Bharti A.K."/>
            <person name="Crow J.A."/>
            <person name="Grimwood J."/>
            <person name="Kramer R."/>
            <person name="Lindquist E."/>
            <person name="Lucas S."/>
            <person name="Salamov A."/>
            <person name="McFadden G.I."/>
            <person name="Lane C.E."/>
            <person name="Keeling P.J."/>
            <person name="Gray M.W."/>
            <person name="Grigoriev I.V."/>
            <person name="Archibald J.M."/>
        </authorList>
    </citation>
    <scope>NUCLEOTIDE SEQUENCE</scope>
    <source>
        <strain evidence="4">CCMP2712</strain>
    </source>
</reference>
<dbReference type="InterPro" id="IPR050158">
    <property type="entry name" value="Ubiquitin_ubiquitin-like"/>
</dbReference>
<keyword evidence="4" id="KW-1185">Reference proteome</keyword>
<dbReference type="SMART" id="SM00213">
    <property type="entry name" value="UBQ"/>
    <property type="match status" value="2"/>
</dbReference>
<dbReference type="InterPro" id="IPR000626">
    <property type="entry name" value="Ubiquitin-like_dom"/>
</dbReference>
<organism evidence="2">
    <name type="scientific">Guillardia theta (strain CCMP2712)</name>
    <name type="common">Cryptophyte</name>
    <dbReference type="NCBI Taxonomy" id="905079"/>
    <lineage>
        <taxon>Eukaryota</taxon>
        <taxon>Cryptophyceae</taxon>
        <taxon>Pyrenomonadales</taxon>
        <taxon>Geminigeraceae</taxon>
        <taxon>Guillardia</taxon>
    </lineage>
</organism>